<name>A0A0E3BUN5_9BURK</name>
<organism evidence="2 3">
    <name type="scientific">Comamonas thiooxydans</name>
    <dbReference type="NCBI Taxonomy" id="363952"/>
    <lineage>
        <taxon>Bacteria</taxon>
        <taxon>Pseudomonadati</taxon>
        <taxon>Pseudomonadota</taxon>
        <taxon>Betaproteobacteria</taxon>
        <taxon>Burkholderiales</taxon>
        <taxon>Comamonadaceae</taxon>
        <taxon>Comamonas</taxon>
    </lineage>
</organism>
<dbReference type="EMBL" id="AWTN01000148">
    <property type="protein sequence ID" value="KGG82860.1"/>
    <property type="molecule type" value="Genomic_DNA"/>
</dbReference>
<reference evidence="2 3" key="1">
    <citation type="submission" date="2013-09" db="EMBL/GenBank/DDBJ databases">
        <title>High correlation between genotypes and phenotypes of environmental bacteria Comamonas testosteroni strains.</title>
        <authorList>
            <person name="Liu L."/>
            <person name="Zhu W."/>
            <person name="Xia X."/>
            <person name="Xu B."/>
            <person name="Luo M."/>
            <person name="Wang G."/>
        </authorList>
    </citation>
    <scope>NUCLEOTIDE SEQUENCE [LARGE SCALE GENOMIC DNA]</scope>
    <source>
        <strain evidence="2 3">JL14</strain>
    </source>
</reference>
<proteinExistence type="predicted"/>
<dbReference type="InterPro" id="IPR036913">
    <property type="entry name" value="YegP-like_sf"/>
</dbReference>
<dbReference type="Pfam" id="PF07411">
    <property type="entry name" value="DUF1508"/>
    <property type="match status" value="1"/>
</dbReference>
<dbReference type="SUPFAM" id="SSF160113">
    <property type="entry name" value="YegP-like"/>
    <property type="match status" value="1"/>
</dbReference>
<protein>
    <recommendedName>
        <fullName evidence="1">DUF1508 domain-containing protein</fullName>
    </recommendedName>
</protein>
<dbReference type="Proteomes" id="UP000029567">
    <property type="component" value="Unassembled WGS sequence"/>
</dbReference>
<evidence type="ECO:0000313" key="3">
    <source>
        <dbReference type="Proteomes" id="UP000029567"/>
    </source>
</evidence>
<accession>A0A0E3BUN5</accession>
<comment type="caution">
    <text evidence="2">The sequence shown here is derived from an EMBL/GenBank/DDBJ whole genome shotgun (WGS) entry which is preliminary data.</text>
</comment>
<gene>
    <name evidence="2" type="ORF">P245_25645</name>
</gene>
<sequence>MKFEIYKEPLKLSSLAVSQTAGQWRWRLRAGNGEPIASGESYHNKQDCLHAIELIKGTTANTPVVETQS</sequence>
<evidence type="ECO:0000313" key="2">
    <source>
        <dbReference type="EMBL" id="KGG82860.1"/>
    </source>
</evidence>
<dbReference type="Gene3D" id="3.30.160.160">
    <property type="entry name" value="YegP-like"/>
    <property type="match status" value="1"/>
</dbReference>
<dbReference type="AlphaFoldDB" id="A0A0E3BUN5"/>
<feature type="domain" description="DUF1508" evidence="1">
    <location>
        <begin position="20"/>
        <end position="66"/>
    </location>
</feature>
<dbReference type="RefSeq" id="WP_034383524.1">
    <property type="nucleotide sequence ID" value="NZ_AWTN01000148.1"/>
</dbReference>
<evidence type="ECO:0000259" key="1">
    <source>
        <dbReference type="Pfam" id="PF07411"/>
    </source>
</evidence>
<dbReference type="InterPro" id="IPR010879">
    <property type="entry name" value="DUF1508"/>
</dbReference>